<feature type="compositionally biased region" description="Low complexity" evidence="1">
    <location>
        <begin position="1"/>
        <end position="11"/>
    </location>
</feature>
<dbReference type="AlphaFoldDB" id="A0AA94KYA4"/>
<reference evidence="2 3" key="1">
    <citation type="submission" date="2016-10" db="EMBL/GenBank/DDBJ databases">
        <authorList>
            <person name="Varghese N."/>
            <person name="Submissions S."/>
        </authorList>
    </citation>
    <scope>NUCLEOTIDE SEQUENCE [LARGE SCALE GENOMIC DNA]</scope>
    <source>
        <strain evidence="2 3">IAM 15147</strain>
    </source>
</reference>
<evidence type="ECO:0000256" key="1">
    <source>
        <dbReference type="SAM" id="MobiDB-lite"/>
    </source>
</evidence>
<feature type="region of interest" description="Disordered" evidence="1">
    <location>
        <begin position="1"/>
        <end position="23"/>
    </location>
</feature>
<organism evidence="2 3">
    <name type="scientific">Agrococcus baldri</name>
    <dbReference type="NCBI Taxonomy" id="153730"/>
    <lineage>
        <taxon>Bacteria</taxon>
        <taxon>Bacillati</taxon>
        <taxon>Actinomycetota</taxon>
        <taxon>Actinomycetes</taxon>
        <taxon>Micrococcales</taxon>
        <taxon>Microbacteriaceae</taxon>
        <taxon>Agrococcus</taxon>
    </lineage>
</organism>
<keyword evidence="3" id="KW-1185">Reference proteome</keyword>
<accession>A0AA94KYA4</accession>
<evidence type="ECO:0000313" key="2">
    <source>
        <dbReference type="EMBL" id="SFR96965.1"/>
    </source>
</evidence>
<dbReference type="RefSeq" id="WP_143102956.1">
    <property type="nucleotide sequence ID" value="NZ_FOZN01000001.1"/>
</dbReference>
<dbReference type="EMBL" id="FOZN01000001">
    <property type="protein sequence ID" value="SFR96965.1"/>
    <property type="molecule type" value="Genomic_DNA"/>
</dbReference>
<comment type="caution">
    <text evidence="2">The sequence shown here is derived from an EMBL/GenBank/DDBJ whole genome shotgun (WGS) entry which is preliminary data.</text>
</comment>
<gene>
    <name evidence="2" type="ORF">SAMN04487783_0036</name>
</gene>
<proteinExistence type="predicted"/>
<name>A0AA94KYA4_9MICO</name>
<dbReference type="Proteomes" id="UP000198506">
    <property type="component" value="Unassembled WGS sequence"/>
</dbReference>
<evidence type="ECO:0000313" key="3">
    <source>
        <dbReference type="Proteomes" id="UP000198506"/>
    </source>
</evidence>
<protein>
    <submittedName>
        <fullName evidence="2">Uncharacterized protein</fullName>
    </submittedName>
</protein>
<sequence>MSDADASSADSTADKKARKVRLSQEDVPGFPLDQALRVARSIAENYAFSPTKPLNVAAGMGVTPTSGFFRGVTGAAVAYGLTSGGYNAAEIGLTPLGLRIVRPTTEGDDLAAKREALLKPKIVGDFLRKYDNAALPTDAIAKNVLQERGVPAARLDDVYDLIISGANDLGFLRDLSGKRYVDLSGATVANGSGSDLDTGAEQSPSVTPRLPAVPSALPPTGGAPAVTVSSGVNINIEIHIAADASTQTIDDIFKSMSRYVLRSDGDGDASST</sequence>